<organism evidence="2 3">
    <name type="scientific">Nephila pilipes</name>
    <name type="common">Giant wood spider</name>
    <name type="synonym">Nephila maculata</name>
    <dbReference type="NCBI Taxonomy" id="299642"/>
    <lineage>
        <taxon>Eukaryota</taxon>
        <taxon>Metazoa</taxon>
        <taxon>Ecdysozoa</taxon>
        <taxon>Arthropoda</taxon>
        <taxon>Chelicerata</taxon>
        <taxon>Arachnida</taxon>
        <taxon>Araneae</taxon>
        <taxon>Araneomorphae</taxon>
        <taxon>Entelegynae</taxon>
        <taxon>Araneoidea</taxon>
        <taxon>Nephilidae</taxon>
        <taxon>Nephila</taxon>
    </lineage>
</organism>
<accession>A0A8X6PT88</accession>
<comment type="caution">
    <text evidence="2">The sequence shown here is derived from an EMBL/GenBank/DDBJ whole genome shotgun (WGS) entry which is preliminary data.</text>
</comment>
<dbReference type="AlphaFoldDB" id="A0A8X6PT88"/>
<evidence type="ECO:0000313" key="3">
    <source>
        <dbReference type="Proteomes" id="UP000887013"/>
    </source>
</evidence>
<dbReference type="OrthoDB" id="9972904at2759"/>
<name>A0A8X6PT88_NEPPI</name>
<keyword evidence="3" id="KW-1185">Reference proteome</keyword>
<keyword evidence="1" id="KW-0472">Membrane</keyword>
<feature type="transmembrane region" description="Helical" evidence="1">
    <location>
        <begin position="116"/>
        <end position="138"/>
    </location>
</feature>
<feature type="transmembrane region" description="Helical" evidence="1">
    <location>
        <begin position="83"/>
        <end position="104"/>
    </location>
</feature>
<keyword evidence="1" id="KW-1133">Transmembrane helix</keyword>
<reference evidence="2" key="1">
    <citation type="submission" date="2020-08" db="EMBL/GenBank/DDBJ databases">
        <title>Multicomponent nature underlies the extraordinary mechanical properties of spider dragline silk.</title>
        <authorList>
            <person name="Kono N."/>
            <person name="Nakamura H."/>
            <person name="Mori M."/>
            <person name="Yoshida Y."/>
            <person name="Ohtoshi R."/>
            <person name="Malay A.D."/>
            <person name="Moran D.A.P."/>
            <person name="Tomita M."/>
            <person name="Numata K."/>
            <person name="Arakawa K."/>
        </authorList>
    </citation>
    <scope>NUCLEOTIDE SEQUENCE</scope>
</reference>
<evidence type="ECO:0000256" key="1">
    <source>
        <dbReference type="SAM" id="Phobius"/>
    </source>
</evidence>
<dbReference type="Proteomes" id="UP000887013">
    <property type="component" value="Unassembled WGS sequence"/>
</dbReference>
<feature type="transmembrane region" description="Helical" evidence="1">
    <location>
        <begin position="40"/>
        <end position="62"/>
    </location>
</feature>
<proteinExistence type="predicted"/>
<dbReference type="EMBL" id="BMAW01023693">
    <property type="protein sequence ID" value="GFT84174.1"/>
    <property type="molecule type" value="Genomic_DNA"/>
</dbReference>
<protein>
    <submittedName>
        <fullName evidence="2">Uncharacterized protein</fullName>
    </submittedName>
</protein>
<sequence>MRISFRDSFDTASRERKRSSSVSGAEIFELQRNKRHHVRILATFCGTSWALGLLVFSIAEWIHADPTFEHVHAKAFGHRVAHMNIVLVSTAGAITFLTGVSGYWGSLHLEHGMVFAFSYIIFAASIIELSIGAIMLSIPKELIEEITMEYVKNGTDNYKLMFEIQALACSPIVTETPNDSINVNTEHLKVILEHIELETSQAS</sequence>
<keyword evidence="1" id="KW-0812">Transmembrane</keyword>
<gene>
    <name evidence="2" type="primary">AVEN_69812_1</name>
    <name evidence="2" type="ORF">NPIL_548271</name>
</gene>
<evidence type="ECO:0000313" key="2">
    <source>
        <dbReference type="EMBL" id="GFT84174.1"/>
    </source>
</evidence>